<comment type="caution">
    <text evidence="2">The sequence shown here is derived from an EMBL/GenBank/DDBJ whole genome shotgun (WGS) entry which is preliminary data.</text>
</comment>
<gene>
    <name evidence="2" type="ORF">D1825_17245</name>
</gene>
<name>A0A413RGU5_9CELL</name>
<evidence type="ECO:0000313" key="2">
    <source>
        <dbReference type="EMBL" id="RHA37043.1"/>
    </source>
</evidence>
<dbReference type="GO" id="GO:0016740">
    <property type="term" value="F:transferase activity"/>
    <property type="evidence" value="ECO:0007669"/>
    <property type="project" value="UniProtKB-KW"/>
</dbReference>
<feature type="domain" description="N-acetyltransferase" evidence="1">
    <location>
        <begin position="6"/>
        <end position="94"/>
    </location>
</feature>
<dbReference type="PANTHER" id="PTHR31435:SF10">
    <property type="entry name" value="BSR4717 PROTEIN"/>
    <property type="match status" value="1"/>
</dbReference>
<evidence type="ECO:0000313" key="3">
    <source>
        <dbReference type="Proteomes" id="UP000283374"/>
    </source>
</evidence>
<dbReference type="EMBL" id="QWKP01000223">
    <property type="protein sequence ID" value="RHA37043.1"/>
    <property type="molecule type" value="Genomic_DNA"/>
</dbReference>
<sequence>MTVHVTDVPDEQRFEARDESGELMGVSYYDVIGTTVAFTHTEVDERFEGQGIAGALTRSALDAVRAQGNRRVAALCPYVKAWIARHPDYQDLLAAS</sequence>
<dbReference type="InterPro" id="IPR045057">
    <property type="entry name" value="Gcn5-rel_NAT"/>
</dbReference>
<dbReference type="OrthoDB" id="5405911at2"/>
<dbReference type="AlphaFoldDB" id="A0A413RGU5"/>
<dbReference type="PROSITE" id="PS51729">
    <property type="entry name" value="GNAT_YJDJ"/>
    <property type="match status" value="1"/>
</dbReference>
<dbReference type="RefSeq" id="WP_118768655.1">
    <property type="nucleotide sequence ID" value="NZ_QWKP01000223.1"/>
</dbReference>
<dbReference type="SUPFAM" id="SSF55729">
    <property type="entry name" value="Acyl-CoA N-acyltransferases (Nat)"/>
    <property type="match status" value="1"/>
</dbReference>
<reference evidence="2 3" key="1">
    <citation type="submission" date="2018-08" db="EMBL/GenBank/DDBJ databases">
        <title>Cellulomonas rhizosphaerae sp. nov., a novel actinomycete isolated from soil.</title>
        <authorList>
            <person name="Tian Y."/>
        </authorList>
    </citation>
    <scope>NUCLEOTIDE SEQUENCE [LARGE SCALE GENOMIC DNA]</scope>
    <source>
        <strain evidence="2 3">NEAU-TCZ24</strain>
    </source>
</reference>
<dbReference type="Pfam" id="PF14542">
    <property type="entry name" value="Acetyltransf_CG"/>
    <property type="match status" value="1"/>
</dbReference>
<keyword evidence="2" id="KW-0808">Transferase</keyword>
<dbReference type="Proteomes" id="UP000283374">
    <property type="component" value="Unassembled WGS sequence"/>
</dbReference>
<dbReference type="InterPro" id="IPR031165">
    <property type="entry name" value="GNAT_YJDJ"/>
</dbReference>
<keyword evidence="3" id="KW-1185">Reference proteome</keyword>
<dbReference type="PANTHER" id="PTHR31435">
    <property type="entry name" value="PROTEIN NATD1"/>
    <property type="match status" value="1"/>
</dbReference>
<organism evidence="2 3">
    <name type="scientific">Cellulomonas rhizosphaerae</name>
    <dbReference type="NCBI Taxonomy" id="2293719"/>
    <lineage>
        <taxon>Bacteria</taxon>
        <taxon>Bacillati</taxon>
        <taxon>Actinomycetota</taxon>
        <taxon>Actinomycetes</taxon>
        <taxon>Micrococcales</taxon>
        <taxon>Cellulomonadaceae</taxon>
        <taxon>Cellulomonas</taxon>
    </lineage>
</organism>
<accession>A0A413RGU5</accession>
<proteinExistence type="predicted"/>
<dbReference type="InterPro" id="IPR016181">
    <property type="entry name" value="Acyl_CoA_acyltransferase"/>
</dbReference>
<evidence type="ECO:0000259" key="1">
    <source>
        <dbReference type="PROSITE" id="PS51729"/>
    </source>
</evidence>
<protein>
    <submittedName>
        <fullName evidence="2">N-acetyltransferase</fullName>
    </submittedName>
</protein>
<dbReference type="Gene3D" id="3.40.630.30">
    <property type="match status" value="1"/>
</dbReference>